<sequence>MSGVDETVRYIYRLRPGRTAQAALLDEWGRCRWLWNEAVHQHRTGRKPTFGKLSKLLTEARGRNAWLRAGSQVAQQQTPRTYAMALGHSFTVKRRGRPKVKRKRNALPSLEYTTRGFRIRDDRLCLPGRVTIPVVWSRELPSKPSSGRGLQAEVPGQDVDGP</sequence>
<comment type="caution">
    <text evidence="2">The sequence shown here is derived from an EMBL/GenBank/DDBJ whole genome shotgun (WGS) entry which is preliminary data.</text>
</comment>
<feature type="region of interest" description="Disordered" evidence="1">
    <location>
        <begin position="139"/>
        <end position="162"/>
    </location>
</feature>
<evidence type="ECO:0000256" key="1">
    <source>
        <dbReference type="SAM" id="MobiDB-lite"/>
    </source>
</evidence>
<evidence type="ECO:0000313" key="2">
    <source>
        <dbReference type="EMBL" id="GID44389.1"/>
    </source>
</evidence>
<dbReference type="EMBL" id="BOMF01000028">
    <property type="protein sequence ID" value="GID44389.1"/>
    <property type="molecule type" value="Genomic_DNA"/>
</dbReference>
<reference evidence="2" key="1">
    <citation type="submission" date="2021-01" db="EMBL/GenBank/DDBJ databases">
        <title>Whole genome shotgun sequence of Actinoplanes capillaceus NBRC 16408.</title>
        <authorList>
            <person name="Komaki H."/>
            <person name="Tamura T."/>
        </authorList>
    </citation>
    <scope>NUCLEOTIDE SEQUENCE [LARGE SCALE GENOMIC DNA]</scope>
    <source>
        <strain evidence="2">NBRC 16408</strain>
    </source>
</reference>
<protein>
    <recommendedName>
        <fullName evidence="3">Helix-turn-helix domain-containing protein</fullName>
    </recommendedName>
</protein>
<gene>
    <name evidence="2" type="ORF">Aca07nite_16640</name>
</gene>
<organism evidence="2">
    <name type="scientific">Actinoplanes campanulatus</name>
    <dbReference type="NCBI Taxonomy" id="113559"/>
    <lineage>
        <taxon>Bacteria</taxon>
        <taxon>Bacillati</taxon>
        <taxon>Actinomycetota</taxon>
        <taxon>Actinomycetes</taxon>
        <taxon>Micromonosporales</taxon>
        <taxon>Micromonosporaceae</taxon>
        <taxon>Actinoplanes</taxon>
    </lineage>
</organism>
<proteinExistence type="predicted"/>
<accession>A0ABQ3WBI1</accession>
<name>A0ABQ3WBI1_9ACTN</name>
<evidence type="ECO:0008006" key="3">
    <source>
        <dbReference type="Google" id="ProtNLM"/>
    </source>
</evidence>